<feature type="compositionally biased region" description="Pro residues" evidence="1">
    <location>
        <begin position="167"/>
        <end position="176"/>
    </location>
</feature>
<name>A0A8J3CS73_9PROT</name>
<gene>
    <name evidence="2" type="ORF">GCM10009069_15030</name>
</gene>
<dbReference type="RefSeq" id="WP_189497050.1">
    <property type="nucleotide sequence ID" value="NZ_BMZH01000005.1"/>
</dbReference>
<evidence type="ECO:0000313" key="2">
    <source>
        <dbReference type="EMBL" id="GHA92976.1"/>
    </source>
</evidence>
<dbReference type="Proteomes" id="UP000634004">
    <property type="component" value="Unassembled WGS sequence"/>
</dbReference>
<dbReference type="EMBL" id="BMZH01000005">
    <property type="protein sequence ID" value="GHA92976.1"/>
    <property type="molecule type" value="Genomic_DNA"/>
</dbReference>
<evidence type="ECO:0000313" key="3">
    <source>
        <dbReference type="Proteomes" id="UP000634004"/>
    </source>
</evidence>
<reference evidence="2" key="2">
    <citation type="submission" date="2020-09" db="EMBL/GenBank/DDBJ databases">
        <authorList>
            <person name="Sun Q."/>
            <person name="Kim S."/>
        </authorList>
    </citation>
    <scope>NUCLEOTIDE SEQUENCE</scope>
    <source>
        <strain evidence="2">KCTC 32513</strain>
    </source>
</reference>
<organism evidence="2 3">
    <name type="scientific">Algimonas arctica</name>
    <dbReference type="NCBI Taxonomy" id="1479486"/>
    <lineage>
        <taxon>Bacteria</taxon>
        <taxon>Pseudomonadati</taxon>
        <taxon>Pseudomonadota</taxon>
        <taxon>Alphaproteobacteria</taxon>
        <taxon>Maricaulales</taxon>
        <taxon>Robiginitomaculaceae</taxon>
        <taxon>Algimonas</taxon>
    </lineage>
</organism>
<keyword evidence="3" id="KW-1185">Reference proteome</keyword>
<sequence length="187" mass="21578">MSDYDKQQWQAEQTARDAVLDKQREREQKTRERSARNAQRKLERLHRTLKDKGEISEFEDEFAESVTERLDKFGSAFQDREKGRPGDALSFAQKRVVAAMNRKVKDLKKNPQTEGKGQAEELDRPRFEHSKPRSSFKSKTPKFTPRVRQLDEGFDEVAVPADITAPDPEPPRPPVGKPFLRIVSDNS</sequence>
<evidence type="ECO:0000256" key="1">
    <source>
        <dbReference type="SAM" id="MobiDB-lite"/>
    </source>
</evidence>
<feature type="compositionally biased region" description="Basic and acidic residues" evidence="1">
    <location>
        <begin position="103"/>
        <end position="131"/>
    </location>
</feature>
<comment type="caution">
    <text evidence="2">The sequence shown here is derived from an EMBL/GenBank/DDBJ whole genome shotgun (WGS) entry which is preliminary data.</text>
</comment>
<feature type="compositionally biased region" description="Basic and acidic residues" evidence="1">
    <location>
        <begin position="14"/>
        <end position="42"/>
    </location>
</feature>
<protein>
    <submittedName>
        <fullName evidence="2">Uncharacterized protein</fullName>
    </submittedName>
</protein>
<proteinExistence type="predicted"/>
<feature type="region of interest" description="Disordered" evidence="1">
    <location>
        <begin position="1"/>
        <end position="42"/>
    </location>
</feature>
<feature type="region of interest" description="Disordered" evidence="1">
    <location>
        <begin position="102"/>
        <end position="187"/>
    </location>
</feature>
<accession>A0A8J3CS73</accession>
<reference evidence="2" key="1">
    <citation type="journal article" date="2014" name="Int. J. Syst. Evol. Microbiol.">
        <title>Complete genome sequence of Corynebacterium casei LMG S-19264T (=DSM 44701T), isolated from a smear-ripened cheese.</title>
        <authorList>
            <consortium name="US DOE Joint Genome Institute (JGI-PGF)"/>
            <person name="Walter F."/>
            <person name="Albersmeier A."/>
            <person name="Kalinowski J."/>
            <person name="Ruckert C."/>
        </authorList>
    </citation>
    <scope>NUCLEOTIDE SEQUENCE</scope>
    <source>
        <strain evidence="2">KCTC 32513</strain>
    </source>
</reference>
<dbReference type="AlphaFoldDB" id="A0A8J3CS73"/>